<dbReference type="InterPro" id="IPR048959">
    <property type="entry name" value="ARMC9_ARM_dom"/>
</dbReference>
<evidence type="ECO:0000313" key="12">
    <source>
        <dbReference type="Proteomes" id="UP000587587"/>
    </source>
</evidence>
<name>A0A7K6Y1W1_9PASE</name>
<dbReference type="GO" id="GO:0005814">
    <property type="term" value="C:centriole"/>
    <property type="evidence" value="ECO:0007669"/>
    <property type="project" value="UniProtKB-SubCell"/>
</dbReference>
<feature type="compositionally biased region" description="Low complexity" evidence="8">
    <location>
        <begin position="769"/>
        <end position="785"/>
    </location>
</feature>
<keyword evidence="4" id="KW-0963">Cytoplasm</keyword>
<evidence type="ECO:0000256" key="2">
    <source>
        <dbReference type="ARBA" id="ARBA00004120"/>
    </source>
</evidence>
<dbReference type="Pfam" id="PF21051">
    <property type="entry name" value="ARMC9_LisH"/>
    <property type="match status" value="1"/>
</dbReference>
<dbReference type="SMART" id="SM00667">
    <property type="entry name" value="LisH"/>
    <property type="match status" value="1"/>
</dbReference>
<gene>
    <name evidence="11" type="primary">Armc9</name>
    <name evidence="11" type="ORF">PROCAF_R13931</name>
</gene>
<feature type="region of interest" description="Disordered" evidence="8">
    <location>
        <begin position="661"/>
        <end position="688"/>
    </location>
</feature>
<dbReference type="InterPro" id="IPR011989">
    <property type="entry name" value="ARM-like"/>
</dbReference>
<keyword evidence="12" id="KW-1185">Reference proteome</keyword>
<evidence type="ECO:0000256" key="7">
    <source>
        <dbReference type="ARBA" id="ARBA00023273"/>
    </source>
</evidence>
<keyword evidence="7" id="KW-0966">Cell projection</keyword>
<protein>
    <recommendedName>
        <fullName evidence="3">LisH domain-containing protein ARMC9</fullName>
    </recommendedName>
</protein>
<dbReference type="SUPFAM" id="SSF48371">
    <property type="entry name" value="ARM repeat"/>
    <property type="match status" value="1"/>
</dbReference>
<dbReference type="GO" id="GO:0036064">
    <property type="term" value="C:ciliary basal body"/>
    <property type="evidence" value="ECO:0007669"/>
    <property type="project" value="InterPro"/>
</dbReference>
<evidence type="ECO:0000256" key="1">
    <source>
        <dbReference type="ARBA" id="ARBA00004114"/>
    </source>
</evidence>
<dbReference type="InterPro" id="IPR048957">
    <property type="entry name" value="ARMC9_LisH"/>
</dbReference>
<dbReference type="PROSITE" id="PS50896">
    <property type="entry name" value="LISH"/>
    <property type="match status" value="1"/>
</dbReference>
<dbReference type="Pfam" id="PF21050">
    <property type="entry name" value="ARMC9_ARM"/>
    <property type="match status" value="1"/>
</dbReference>
<feature type="non-terminal residue" evidence="11">
    <location>
        <position position="1"/>
    </location>
</feature>
<evidence type="ECO:0000256" key="5">
    <source>
        <dbReference type="ARBA" id="ARBA00022794"/>
    </source>
</evidence>
<dbReference type="Gene3D" id="1.25.10.10">
    <property type="entry name" value="Leucine-rich Repeat Variant"/>
    <property type="match status" value="1"/>
</dbReference>
<evidence type="ECO:0000313" key="11">
    <source>
        <dbReference type="EMBL" id="NWX65581.1"/>
    </source>
</evidence>
<dbReference type="FunFam" id="1.25.10.10:FF:000124">
    <property type="entry name" value="lisH domain-containing protein ARMC9 isoform X1"/>
    <property type="match status" value="1"/>
</dbReference>
<dbReference type="InterPro" id="IPR006594">
    <property type="entry name" value="LisH"/>
</dbReference>
<evidence type="ECO:0000259" key="9">
    <source>
        <dbReference type="Pfam" id="PF21050"/>
    </source>
</evidence>
<sequence>MGDVLAYEAELLGLVKEYLDFAGFQETVKVLKKECKIKGKPLPKPADVSSEDSLPVQEGMLTAFEDGDQKGFFQLWEEHILSSVHDSDPVAQNLEFYLHIYFATFLLKQTMGKPDKAELEERISYFKAYLETKGAALSQTTEFLPFYALPFVPNPMVHPSFKELFQDSWTLDLRTRLEKFLSLTLKARQTPRLLTIFKESGQCNKEMMQHLHQQLMKREHRYMTNLKRFRKLQMDYHNLIGVTAELVDSLEATVTGKMITPEYFQSVCACLFSNHLKQTVAHNIDFTRPGTVMSFPLAFRKVQDVPLLPSLDYEKLKKDLITGSDRLKALLLQALRWRLTTSYPGEQRDTIMQAYISNDLLDCHSNCQRSVLQLLYSKSEVVRQYMARLINAFASLIEGRAYLSQNPTLLQMLEDRLKAEDKDSLTWENVLGALQKFSLRRTLQSAMIKDGLIFWLVDVLIDPDCLSDYNLEYCAALLMNLCLRSAGKKICASIPNPMLRVLSGLLDHENPKVQSYVNGVLYSILAIPSVREEAKEMGMEEILRCFIKERNEEMVRQIEFVIKQLNSEEPFNDSIVSDDDEEEEYEEEDSDILEPDLDKDEVLLPQLGELSGEKLLTTEYLGIMTHTPKTKKKQFAGVHQSIDEPLQRPVTPGYHRTAYLMPENGTSSCHDRDEKLQSPPSGPSSICGGRQSSISDLCISPSSRTAGFTWLQTYYAYIFLHAVLTLSLSSSEFALAFTSKPKIPRTPDGQSTSPRKGKVPAIAPQFSQSGPKPTSHPSSSGSTRSRQSKWKMSL</sequence>
<reference evidence="11 12" key="1">
    <citation type="submission" date="2019-09" db="EMBL/GenBank/DDBJ databases">
        <title>Bird 10,000 Genomes (B10K) Project - Family phase.</title>
        <authorList>
            <person name="Zhang G."/>
        </authorList>
    </citation>
    <scope>NUCLEOTIDE SEQUENCE [LARGE SCALE GENOMIC DNA]</scope>
    <source>
        <strain evidence="11">B10K-UC-030-53</strain>
    </source>
</reference>
<feature type="region of interest" description="Disordered" evidence="8">
    <location>
        <begin position="740"/>
        <end position="794"/>
    </location>
</feature>
<keyword evidence="6" id="KW-0206">Cytoskeleton</keyword>
<dbReference type="Pfam" id="PF23138">
    <property type="entry name" value="CTLH_Armc9"/>
    <property type="match status" value="1"/>
</dbReference>
<dbReference type="Proteomes" id="UP000587587">
    <property type="component" value="Unassembled WGS sequence"/>
</dbReference>
<evidence type="ECO:0000256" key="6">
    <source>
        <dbReference type="ARBA" id="ARBA00023212"/>
    </source>
</evidence>
<accession>A0A7K6Y1W1</accession>
<evidence type="ECO:0000256" key="8">
    <source>
        <dbReference type="SAM" id="MobiDB-lite"/>
    </source>
</evidence>
<dbReference type="GO" id="GO:0097542">
    <property type="term" value="C:ciliary tip"/>
    <property type="evidence" value="ECO:0007669"/>
    <property type="project" value="TreeGrafter"/>
</dbReference>
<organism evidence="11 12">
    <name type="scientific">Promerops cafer</name>
    <name type="common">Cape sugarbird</name>
    <dbReference type="NCBI Taxonomy" id="254652"/>
    <lineage>
        <taxon>Eukaryota</taxon>
        <taxon>Metazoa</taxon>
        <taxon>Chordata</taxon>
        <taxon>Craniata</taxon>
        <taxon>Vertebrata</taxon>
        <taxon>Euteleostomi</taxon>
        <taxon>Archelosauria</taxon>
        <taxon>Archosauria</taxon>
        <taxon>Dinosauria</taxon>
        <taxon>Saurischia</taxon>
        <taxon>Theropoda</taxon>
        <taxon>Coelurosauria</taxon>
        <taxon>Aves</taxon>
        <taxon>Neognathae</taxon>
        <taxon>Neoaves</taxon>
        <taxon>Telluraves</taxon>
        <taxon>Australaves</taxon>
        <taxon>Passeriformes</taxon>
        <taxon>Passeroidea</taxon>
        <taxon>Nectariniidae</taxon>
        <taxon>Promerops</taxon>
    </lineage>
</organism>
<evidence type="ECO:0000256" key="4">
    <source>
        <dbReference type="ARBA" id="ARBA00022490"/>
    </source>
</evidence>
<evidence type="ECO:0000256" key="3">
    <source>
        <dbReference type="ARBA" id="ARBA00021146"/>
    </source>
</evidence>
<dbReference type="InterPro" id="IPR016024">
    <property type="entry name" value="ARM-type_fold"/>
</dbReference>
<proteinExistence type="predicted"/>
<feature type="domain" description="ARMC9 CTLH-like" evidence="10">
    <location>
        <begin position="56"/>
        <end position="186"/>
    </location>
</feature>
<feature type="compositionally biased region" description="Acidic residues" evidence="8">
    <location>
        <begin position="576"/>
        <end position="596"/>
    </location>
</feature>
<dbReference type="GO" id="GO:0060271">
    <property type="term" value="P:cilium assembly"/>
    <property type="evidence" value="ECO:0007669"/>
    <property type="project" value="InterPro"/>
</dbReference>
<feature type="non-terminal residue" evidence="11">
    <location>
        <position position="794"/>
    </location>
</feature>
<dbReference type="InterPro" id="IPR056327">
    <property type="entry name" value="ARMC9_CTLH-like_dom"/>
</dbReference>
<dbReference type="InterPro" id="IPR040369">
    <property type="entry name" value="ARMC9"/>
</dbReference>
<dbReference type="AlphaFoldDB" id="A0A7K6Y1W1"/>
<evidence type="ECO:0000259" key="10">
    <source>
        <dbReference type="Pfam" id="PF23138"/>
    </source>
</evidence>
<comment type="subcellular location">
    <subcellularLocation>
        <location evidence="2">Cytoplasm</location>
        <location evidence="2">Cytoskeleton</location>
        <location evidence="2">Cilium basal body</location>
    </subcellularLocation>
    <subcellularLocation>
        <location evidence="1">Cytoplasm</location>
        <location evidence="1">Cytoskeleton</location>
        <location evidence="1">Microtubule organizing center</location>
        <location evidence="1">Centrosome</location>
        <location evidence="1">Centriole</location>
    </subcellularLocation>
</comment>
<keyword evidence="5" id="KW-0970">Cilium biogenesis/degradation</keyword>
<dbReference type="PANTHER" id="PTHR14881">
    <property type="entry name" value="LISH DOMAIN-CONTAINING PROTEIN ARMC9"/>
    <property type="match status" value="1"/>
</dbReference>
<dbReference type="PANTHER" id="PTHR14881:SF4">
    <property type="entry name" value="LISH DOMAIN-CONTAINING PROTEIN ARMC9"/>
    <property type="match status" value="1"/>
</dbReference>
<feature type="region of interest" description="Disordered" evidence="8">
    <location>
        <begin position="571"/>
        <end position="596"/>
    </location>
</feature>
<dbReference type="EMBL" id="VZSE01013661">
    <property type="protein sequence ID" value="NWX65581.1"/>
    <property type="molecule type" value="Genomic_DNA"/>
</dbReference>
<comment type="caution">
    <text evidence="11">The sequence shown here is derived from an EMBL/GenBank/DDBJ whole genome shotgun (WGS) entry which is preliminary data.</text>
</comment>
<feature type="domain" description="LisH" evidence="9">
    <location>
        <begin position="447"/>
        <end position="566"/>
    </location>
</feature>